<evidence type="ECO:0000256" key="3">
    <source>
        <dbReference type="ARBA" id="ARBA00022553"/>
    </source>
</evidence>
<dbReference type="EMBL" id="CAVLEF010000002">
    <property type="protein sequence ID" value="CAK1541556.1"/>
    <property type="molecule type" value="Genomic_DNA"/>
</dbReference>
<dbReference type="InterPro" id="IPR007268">
    <property type="entry name" value="Rad9/Ddc1"/>
</dbReference>
<keyword evidence="5" id="KW-0227">DNA damage</keyword>
<feature type="compositionally biased region" description="Polar residues" evidence="12">
    <location>
        <begin position="270"/>
        <end position="283"/>
    </location>
</feature>
<evidence type="ECO:0000256" key="9">
    <source>
        <dbReference type="ARBA" id="ARBA00059283"/>
    </source>
</evidence>
<evidence type="ECO:0000256" key="12">
    <source>
        <dbReference type="SAM" id="MobiDB-lite"/>
    </source>
</evidence>
<dbReference type="GO" id="GO:0006281">
    <property type="term" value="P:DNA repair"/>
    <property type="evidence" value="ECO:0007669"/>
    <property type="project" value="TreeGrafter"/>
</dbReference>
<gene>
    <name evidence="13" type="ORF">LNINA_LOCUS1529</name>
</gene>
<reference evidence="13 14" key="1">
    <citation type="submission" date="2023-11" db="EMBL/GenBank/DDBJ databases">
        <authorList>
            <person name="Okamura Y."/>
        </authorList>
    </citation>
    <scope>NUCLEOTIDE SEQUENCE [LARGE SCALE GENOMIC DNA]</scope>
</reference>
<dbReference type="Proteomes" id="UP001497472">
    <property type="component" value="Unassembled WGS sequence"/>
</dbReference>
<dbReference type="Pfam" id="PF04139">
    <property type="entry name" value="Rad9"/>
    <property type="match status" value="1"/>
</dbReference>
<comment type="subcellular location">
    <subcellularLocation>
        <location evidence="1">Nucleus</location>
    </subcellularLocation>
</comment>
<evidence type="ECO:0000256" key="11">
    <source>
        <dbReference type="ARBA" id="ARBA00079896"/>
    </source>
</evidence>
<dbReference type="GO" id="GO:0004527">
    <property type="term" value="F:exonuclease activity"/>
    <property type="evidence" value="ECO:0007669"/>
    <property type="project" value="UniProtKB-KW"/>
</dbReference>
<evidence type="ECO:0000256" key="5">
    <source>
        <dbReference type="ARBA" id="ARBA00022763"/>
    </source>
</evidence>
<keyword evidence="4" id="KW-0540">Nuclease</keyword>
<accession>A0AAV1IYT1</accession>
<dbReference type="FunFam" id="3.70.10.10:FF:000005">
    <property type="entry name" value="Cell cycle checkpoint control protein"/>
    <property type="match status" value="1"/>
</dbReference>
<evidence type="ECO:0000256" key="10">
    <source>
        <dbReference type="ARBA" id="ARBA00069752"/>
    </source>
</evidence>
<evidence type="ECO:0000313" key="14">
    <source>
        <dbReference type="Proteomes" id="UP001497472"/>
    </source>
</evidence>
<protein>
    <recommendedName>
        <fullName evidence="10">Cell cycle checkpoint control protein RAD9A</fullName>
    </recommendedName>
    <alternativeName>
        <fullName evidence="11">DNA repair exonuclease rad9 homolog A</fullName>
    </alternativeName>
</protein>
<comment type="caution">
    <text evidence="13">The sequence shown here is derived from an EMBL/GenBank/DDBJ whole genome shotgun (WGS) entry which is preliminary data.</text>
</comment>
<keyword evidence="14" id="KW-1185">Reference proteome</keyword>
<dbReference type="GO" id="GO:0071479">
    <property type="term" value="P:cellular response to ionizing radiation"/>
    <property type="evidence" value="ECO:0007669"/>
    <property type="project" value="TreeGrafter"/>
</dbReference>
<evidence type="ECO:0000256" key="7">
    <source>
        <dbReference type="ARBA" id="ARBA00022839"/>
    </source>
</evidence>
<keyword evidence="8" id="KW-0539">Nucleus</keyword>
<evidence type="ECO:0000256" key="6">
    <source>
        <dbReference type="ARBA" id="ARBA00022801"/>
    </source>
</evidence>
<proteinExistence type="inferred from homology"/>
<sequence length="394" mass="44490">MKCLIPGPNVKVLGRTIHALARFGDELYLESSPEAILLRTLNASESAYAMVKFNKVFFSYFNYNYFSAKDQEGLKCKISMKSALHAFKSPTHMDKQVENLEIRLDAESCKLIFIIKCKHGIVKTHFVSILDCKAMQAVYTKDLVHNRITSSQKILSEALGNFQSSDDQVNIEVNTESLILRNYVDSSMDLSKVIRTQISIKSAEFDTYVIGRETVITFTIKEFRALLAFAEALNLPLQLHFEVTGKPVVFIVHNNTTFEAHFVLATTKSDTPTQTSASQNSTITDRKRKEMGFNSNSVRKKPNLDVDVSKCLDEDSHLFDYIEMPIDIINAQNNDCSNKDISQSIIQENVDCDNIPPSPTSKMKIKTIFKRCFESTFDPRSIRGSVLAENSDSE</sequence>
<name>A0AAV1IYT1_9NEOP</name>
<comment type="function">
    <text evidence="9">Component of the 9-1-1 cell-cycle checkpoint response complex that plays a major role in DNA repair. The 9-1-1 complex is recruited to DNA lesion upon damage by the RAD17-replication factor C (RFC) clamp loader complex. Acts then as a sliding clamp platform on DNA for several proteins involved in long-patch base excision repair (LP-BER). The 9-1-1 complex stimulates DNA polymerase beta (POLB) activity by increasing its affinity for the 3'-OH end of the primer-template and stabilizes POLB to those sites where LP-BER proceeds; endonuclease FEN1 cleavage activity on substrates with double, nick, or gap flaps of distinct sequences and lengths; and DNA ligase I (LIG1) on long-patch base excision repair substrates. The 9-1-1 complex is necessary for the recruitment of RHNO1 to sites of double-stranded breaks (DSB) occurring during the S phase. RAD9A possesses 3'-&gt;5' double stranded DNA exonuclease activity.</text>
</comment>
<keyword evidence="6" id="KW-0378">Hydrolase</keyword>
<keyword evidence="7" id="KW-0269">Exonuclease</keyword>
<evidence type="ECO:0000256" key="2">
    <source>
        <dbReference type="ARBA" id="ARBA00008494"/>
    </source>
</evidence>
<dbReference type="SUPFAM" id="SSF55979">
    <property type="entry name" value="DNA clamp"/>
    <property type="match status" value="1"/>
</dbReference>
<comment type="similarity">
    <text evidence="2">Belongs to the rad9 family.</text>
</comment>
<evidence type="ECO:0000256" key="1">
    <source>
        <dbReference type="ARBA" id="ARBA00004123"/>
    </source>
</evidence>
<dbReference type="PANTHER" id="PTHR15237">
    <property type="entry name" value="DNA REPAIR PROTEIN RAD9"/>
    <property type="match status" value="1"/>
</dbReference>
<dbReference type="GO" id="GO:0000076">
    <property type="term" value="P:DNA replication checkpoint signaling"/>
    <property type="evidence" value="ECO:0007669"/>
    <property type="project" value="TreeGrafter"/>
</dbReference>
<evidence type="ECO:0000256" key="8">
    <source>
        <dbReference type="ARBA" id="ARBA00023242"/>
    </source>
</evidence>
<evidence type="ECO:0000256" key="4">
    <source>
        <dbReference type="ARBA" id="ARBA00022722"/>
    </source>
</evidence>
<keyword evidence="3" id="KW-0597">Phosphoprotein</keyword>
<dbReference type="PANTHER" id="PTHR15237:SF0">
    <property type="entry name" value="CELL CYCLE CHECKPOINT CONTROL PROTEIN"/>
    <property type="match status" value="1"/>
</dbReference>
<dbReference type="GO" id="GO:0030896">
    <property type="term" value="C:checkpoint clamp complex"/>
    <property type="evidence" value="ECO:0007669"/>
    <property type="project" value="InterPro"/>
</dbReference>
<dbReference type="AlphaFoldDB" id="A0AAV1IYT1"/>
<dbReference type="GO" id="GO:0031573">
    <property type="term" value="P:mitotic intra-S DNA damage checkpoint signaling"/>
    <property type="evidence" value="ECO:0007669"/>
    <property type="project" value="TreeGrafter"/>
</dbReference>
<evidence type="ECO:0000313" key="13">
    <source>
        <dbReference type="EMBL" id="CAK1541556.1"/>
    </source>
</evidence>
<dbReference type="InterPro" id="IPR046938">
    <property type="entry name" value="DNA_clamp_sf"/>
</dbReference>
<organism evidence="13 14">
    <name type="scientific">Leptosia nina</name>
    <dbReference type="NCBI Taxonomy" id="320188"/>
    <lineage>
        <taxon>Eukaryota</taxon>
        <taxon>Metazoa</taxon>
        <taxon>Ecdysozoa</taxon>
        <taxon>Arthropoda</taxon>
        <taxon>Hexapoda</taxon>
        <taxon>Insecta</taxon>
        <taxon>Pterygota</taxon>
        <taxon>Neoptera</taxon>
        <taxon>Endopterygota</taxon>
        <taxon>Lepidoptera</taxon>
        <taxon>Glossata</taxon>
        <taxon>Ditrysia</taxon>
        <taxon>Papilionoidea</taxon>
        <taxon>Pieridae</taxon>
        <taxon>Pierinae</taxon>
        <taxon>Leptosia</taxon>
    </lineage>
</organism>
<dbReference type="Gene3D" id="3.70.10.10">
    <property type="match status" value="1"/>
</dbReference>
<feature type="region of interest" description="Disordered" evidence="12">
    <location>
        <begin position="270"/>
        <end position="298"/>
    </location>
</feature>